<dbReference type="InterPro" id="IPR009057">
    <property type="entry name" value="Homeodomain-like_sf"/>
</dbReference>
<dbReference type="RefSeq" id="WP_265425796.1">
    <property type="nucleotide sequence ID" value="NZ_JAPFPW010000017.1"/>
</dbReference>
<dbReference type="InterPro" id="IPR001647">
    <property type="entry name" value="HTH_TetR"/>
</dbReference>
<organism evidence="4 5">
    <name type="scientific">Desulfobotulus pelophilus</name>
    <dbReference type="NCBI Taxonomy" id="2823377"/>
    <lineage>
        <taxon>Bacteria</taxon>
        <taxon>Pseudomonadati</taxon>
        <taxon>Thermodesulfobacteriota</taxon>
        <taxon>Desulfobacteria</taxon>
        <taxon>Desulfobacterales</taxon>
        <taxon>Desulfobacteraceae</taxon>
        <taxon>Desulfobotulus</taxon>
    </lineage>
</organism>
<feature type="DNA-binding region" description="H-T-H motif" evidence="2">
    <location>
        <begin position="35"/>
        <end position="54"/>
    </location>
</feature>
<dbReference type="Pfam" id="PF00440">
    <property type="entry name" value="TetR_N"/>
    <property type="match status" value="1"/>
</dbReference>
<gene>
    <name evidence="4" type="ORF">OOT00_12895</name>
</gene>
<dbReference type="SUPFAM" id="SSF46689">
    <property type="entry name" value="Homeodomain-like"/>
    <property type="match status" value="1"/>
</dbReference>
<evidence type="ECO:0000313" key="5">
    <source>
        <dbReference type="Proteomes" id="UP001209681"/>
    </source>
</evidence>
<dbReference type="InterPro" id="IPR036271">
    <property type="entry name" value="Tet_transcr_reg_TetR-rel_C_sf"/>
</dbReference>
<dbReference type="PRINTS" id="PR00455">
    <property type="entry name" value="HTHTETR"/>
</dbReference>
<sequence>MNDMSVTAPDKATTRQNILDAAVRIFREKGFQKARVSDIVSAAGLAQGTFYLYFRSKEDIARQICKKFMDRFTRIFEEDHEVFDSTSLSELHVRIRKMIHSALKTLKEDANAAEIVLREGIGQGGLFKELYEDLILSFIELLREKISMGASRNILGIRDPHTTAVFIVGLVERSFFFFMIMKKELDIDTIAADMSAFILKGLDPAPLP</sequence>
<dbReference type="PROSITE" id="PS50977">
    <property type="entry name" value="HTH_TETR_2"/>
    <property type="match status" value="1"/>
</dbReference>
<keyword evidence="5" id="KW-1185">Reference proteome</keyword>
<protein>
    <submittedName>
        <fullName evidence="4">TetR/AcrR family transcriptional regulator</fullName>
    </submittedName>
</protein>
<dbReference type="PANTHER" id="PTHR43479">
    <property type="entry name" value="ACREF/ENVCD OPERON REPRESSOR-RELATED"/>
    <property type="match status" value="1"/>
</dbReference>
<dbReference type="SUPFAM" id="SSF48498">
    <property type="entry name" value="Tetracyclin repressor-like, C-terminal domain"/>
    <property type="match status" value="1"/>
</dbReference>
<dbReference type="PANTHER" id="PTHR43479:SF11">
    <property type="entry name" value="ACREF_ENVCD OPERON REPRESSOR-RELATED"/>
    <property type="match status" value="1"/>
</dbReference>
<reference evidence="4 5" key="1">
    <citation type="submission" date="2022-11" db="EMBL/GenBank/DDBJ databases">
        <title>Desulfobotulus tamanensis H1 sp. nov. - anaerobic, alkaliphilic, sulphate reducing bacterium isolated from terrestrial mud volcano.</title>
        <authorList>
            <person name="Frolova A."/>
            <person name="Merkel A.Y."/>
            <person name="Slobodkin A.I."/>
        </authorList>
    </citation>
    <scope>NUCLEOTIDE SEQUENCE [LARGE SCALE GENOMIC DNA]</scope>
    <source>
        <strain evidence="4 5">H1</strain>
    </source>
</reference>
<dbReference type="EMBL" id="JAPFPW010000017">
    <property type="protein sequence ID" value="MCW7754882.1"/>
    <property type="molecule type" value="Genomic_DNA"/>
</dbReference>
<dbReference type="Gene3D" id="1.10.10.60">
    <property type="entry name" value="Homeodomain-like"/>
    <property type="match status" value="1"/>
</dbReference>
<feature type="domain" description="HTH tetR-type" evidence="3">
    <location>
        <begin position="12"/>
        <end position="72"/>
    </location>
</feature>
<evidence type="ECO:0000256" key="2">
    <source>
        <dbReference type="PROSITE-ProRule" id="PRU00335"/>
    </source>
</evidence>
<evidence type="ECO:0000256" key="1">
    <source>
        <dbReference type="ARBA" id="ARBA00023125"/>
    </source>
</evidence>
<comment type="caution">
    <text evidence="4">The sequence shown here is derived from an EMBL/GenBank/DDBJ whole genome shotgun (WGS) entry which is preliminary data.</text>
</comment>
<dbReference type="InterPro" id="IPR050624">
    <property type="entry name" value="HTH-type_Tx_Regulator"/>
</dbReference>
<dbReference type="Gene3D" id="1.10.357.10">
    <property type="entry name" value="Tetracycline Repressor, domain 2"/>
    <property type="match status" value="1"/>
</dbReference>
<keyword evidence="1 2" id="KW-0238">DNA-binding</keyword>
<dbReference type="Proteomes" id="UP001209681">
    <property type="component" value="Unassembled WGS sequence"/>
</dbReference>
<accession>A0ABT3NBP0</accession>
<proteinExistence type="predicted"/>
<evidence type="ECO:0000313" key="4">
    <source>
        <dbReference type="EMBL" id="MCW7754882.1"/>
    </source>
</evidence>
<name>A0ABT3NBP0_9BACT</name>
<evidence type="ECO:0000259" key="3">
    <source>
        <dbReference type="PROSITE" id="PS50977"/>
    </source>
</evidence>